<evidence type="ECO:0000259" key="7">
    <source>
        <dbReference type="PROSITE" id="PS00716"/>
    </source>
</evidence>
<evidence type="ECO:0000256" key="4">
    <source>
        <dbReference type="ARBA" id="ARBA00023163"/>
    </source>
</evidence>
<feature type="domain" description="RNA polymerase sigma-70" evidence="6">
    <location>
        <begin position="38"/>
        <end position="51"/>
    </location>
</feature>
<evidence type="ECO:0000256" key="1">
    <source>
        <dbReference type="ARBA" id="ARBA00023015"/>
    </source>
</evidence>
<dbReference type="CDD" id="cd06171">
    <property type="entry name" value="Sigma70_r4"/>
    <property type="match status" value="1"/>
</dbReference>
<dbReference type="InterPro" id="IPR013324">
    <property type="entry name" value="RNA_pol_sigma_r3/r4-like"/>
</dbReference>
<dbReference type="InterPro" id="IPR013325">
    <property type="entry name" value="RNA_pol_sigma_r2"/>
</dbReference>
<dbReference type="PANTHER" id="PTHR30385">
    <property type="entry name" value="SIGMA FACTOR F FLAGELLAR"/>
    <property type="match status" value="1"/>
</dbReference>
<dbReference type="NCBIfam" id="TIGR02937">
    <property type="entry name" value="sigma70-ECF"/>
    <property type="match status" value="1"/>
</dbReference>
<dbReference type="InterPro" id="IPR007624">
    <property type="entry name" value="RNA_pol_sigma70_r3"/>
</dbReference>
<dbReference type="GO" id="GO:0003677">
    <property type="term" value="F:DNA binding"/>
    <property type="evidence" value="ECO:0007669"/>
    <property type="project" value="UniProtKB-KW"/>
</dbReference>
<dbReference type="PIRSF" id="PIRSF000770">
    <property type="entry name" value="RNA_pol_sigma-SigE/K"/>
    <property type="match status" value="1"/>
</dbReference>
<dbReference type="SUPFAM" id="SSF88659">
    <property type="entry name" value="Sigma3 and sigma4 domains of RNA polymerase sigma factors"/>
    <property type="match status" value="2"/>
</dbReference>
<name>A0A1G8HWK7_9CLOT</name>
<keyword evidence="3 5" id="KW-0238">DNA-binding</keyword>
<organism evidence="8 9">
    <name type="scientific">Proteiniclasticum ruminis</name>
    <dbReference type="NCBI Taxonomy" id="398199"/>
    <lineage>
        <taxon>Bacteria</taxon>
        <taxon>Bacillati</taxon>
        <taxon>Bacillota</taxon>
        <taxon>Clostridia</taxon>
        <taxon>Eubacteriales</taxon>
        <taxon>Clostridiaceae</taxon>
        <taxon>Proteiniclasticum</taxon>
    </lineage>
</organism>
<dbReference type="NCBIfam" id="TIGR02479">
    <property type="entry name" value="FliA_WhiG"/>
    <property type="match status" value="1"/>
</dbReference>
<keyword evidence="8" id="KW-0282">Flagellum</keyword>
<feature type="domain" description="RNA polymerase sigma-70" evidence="7">
    <location>
        <begin position="204"/>
        <end position="230"/>
    </location>
</feature>
<evidence type="ECO:0000313" key="9">
    <source>
        <dbReference type="Proteomes" id="UP000183255"/>
    </source>
</evidence>
<evidence type="ECO:0000256" key="3">
    <source>
        <dbReference type="ARBA" id="ARBA00023125"/>
    </source>
</evidence>
<proteinExistence type="inferred from homology"/>
<dbReference type="EMBL" id="FNDZ01000001">
    <property type="protein sequence ID" value="SDI11038.1"/>
    <property type="molecule type" value="Genomic_DNA"/>
</dbReference>
<dbReference type="Gene3D" id="1.20.140.160">
    <property type="match status" value="1"/>
</dbReference>
<reference evidence="8 9" key="1">
    <citation type="submission" date="2016-10" db="EMBL/GenBank/DDBJ databases">
        <authorList>
            <person name="de Groot N.N."/>
        </authorList>
    </citation>
    <scope>NUCLEOTIDE SEQUENCE [LARGE SCALE GENOMIC DNA]</scope>
    <source>
        <strain evidence="8 9">CGMCC 1.5058</strain>
    </source>
</reference>
<dbReference type="InterPro" id="IPR014284">
    <property type="entry name" value="RNA_pol_sigma-70_dom"/>
</dbReference>
<keyword evidence="2 5" id="KW-0731">Sigma factor</keyword>
<dbReference type="Gene3D" id="1.10.1740.10">
    <property type="match status" value="1"/>
</dbReference>
<dbReference type="PANTHER" id="PTHR30385:SF7">
    <property type="entry name" value="RNA POLYMERASE SIGMA FACTOR FLIA"/>
    <property type="match status" value="1"/>
</dbReference>
<dbReference type="PROSITE" id="PS00715">
    <property type="entry name" value="SIGMA70_1"/>
    <property type="match status" value="1"/>
</dbReference>
<dbReference type="PROSITE" id="PS00716">
    <property type="entry name" value="SIGMA70_2"/>
    <property type="match status" value="1"/>
</dbReference>
<dbReference type="SUPFAM" id="SSF88946">
    <property type="entry name" value="Sigma2 domain of RNA polymerase sigma factors"/>
    <property type="match status" value="1"/>
</dbReference>
<keyword evidence="1 5" id="KW-0805">Transcription regulation</keyword>
<dbReference type="InterPro" id="IPR007627">
    <property type="entry name" value="RNA_pol_sigma70_r2"/>
</dbReference>
<protein>
    <recommendedName>
        <fullName evidence="5">RNA polymerase sigma factor</fullName>
    </recommendedName>
</protein>
<dbReference type="InterPro" id="IPR007630">
    <property type="entry name" value="RNA_pol_sigma70_r4"/>
</dbReference>
<keyword evidence="4 5" id="KW-0804">Transcription</keyword>
<dbReference type="Proteomes" id="UP000183255">
    <property type="component" value="Unassembled WGS sequence"/>
</dbReference>
<evidence type="ECO:0000256" key="2">
    <source>
        <dbReference type="ARBA" id="ARBA00023082"/>
    </source>
</evidence>
<accession>A0A1G8HWK7</accession>
<keyword evidence="8" id="KW-0969">Cilium</keyword>
<dbReference type="RefSeq" id="WP_031574158.1">
    <property type="nucleotide sequence ID" value="NZ_DAMANS010000004.1"/>
</dbReference>
<comment type="similarity">
    <text evidence="5">Belongs to the sigma-70 factor family.</text>
</comment>
<dbReference type="PRINTS" id="PR00046">
    <property type="entry name" value="SIGMA70FCT"/>
</dbReference>
<dbReference type="Pfam" id="PF04545">
    <property type="entry name" value="Sigma70_r4"/>
    <property type="match status" value="1"/>
</dbReference>
<comment type="function">
    <text evidence="5">Sigma factors are initiation factors that promote the attachment of RNA polymerase to specific initiation sites and are then released.</text>
</comment>
<dbReference type="GO" id="GO:0003899">
    <property type="term" value="F:DNA-directed RNA polymerase activity"/>
    <property type="evidence" value="ECO:0007669"/>
    <property type="project" value="InterPro"/>
</dbReference>
<dbReference type="AlphaFoldDB" id="A0A1G8HWK7"/>
<dbReference type="GO" id="GO:0016987">
    <property type="term" value="F:sigma factor activity"/>
    <property type="evidence" value="ECO:0007669"/>
    <property type="project" value="UniProtKB-KW"/>
</dbReference>
<sequence>MGYEKKEADSELILKYIPLVKRIVGRMDAGDGDLDKDDLFSIGVIGLMDALKKFDSKKGVPFEAYATVRIKGNIIDEMRKSGRVSRDRIAKLHEYYEAKERLEQEHHRTPDEQEICDILGIGEKELSKLHETVHYLSKVSFETTLFHKDGNEVQLSDMIPDDETDTPEEELLKKERKFLLKEAVTKLSEREQIILDLYYVQELTLKEIAYAMDISIPRVSQLHGKILMKLRQLMA</sequence>
<dbReference type="GO" id="GO:0006352">
    <property type="term" value="P:DNA-templated transcription initiation"/>
    <property type="evidence" value="ECO:0007669"/>
    <property type="project" value="InterPro"/>
</dbReference>
<evidence type="ECO:0000313" key="8">
    <source>
        <dbReference type="EMBL" id="SDI11038.1"/>
    </source>
</evidence>
<keyword evidence="8" id="KW-0966">Cell projection</keyword>
<evidence type="ECO:0000256" key="5">
    <source>
        <dbReference type="RuleBase" id="RU362124"/>
    </source>
</evidence>
<dbReference type="InterPro" id="IPR000943">
    <property type="entry name" value="RNA_pol_sigma70"/>
</dbReference>
<dbReference type="InterPro" id="IPR012845">
    <property type="entry name" value="RNA_pol_sigma_FliA_WhiG"/>
</dbReference>
<gene>
    <name evidence="8" type="ORF">SAMN05421804_101705</name>
</gene>
<evidence type="ECO:0000259" key="6">
    <source>
        <dbReference type="PROSITE" id="PS00715"/>
    </source>
</evidence>
<dbReference type="Pfam" id="PF04539">
    <property type="entry name" value="Sigma70_r3"/>
    <property type="match status" value="1"/>
</dbReference>
<dbReference type="Pfam" id="PF04542">
    <property type="entry name" value="Sigma70_r2"/>
    <property type="match status" value="1"/>
</dbReference>